<proteinExistence type="inferred from homology"/>
<comment type="pathway">
    <text evidence="3 12">Purine metabolism; IMP biosynthesis via de novo pathway; N(1)-(5-phospho-D-ribosyl)glycinamide from 5-phospho-alpha-D-ribose 1-diphosphate: step 2/2.</text>
</comment>
<dbReference type="InterPro" id="IPR020560">
    <property type="entry name" value="PRibGlycinamide_synth_C-dom"/>
</dbReference>
<evidence type="ECO:0000313" key="16">
    <source>
        <dbReference type="EMBL" id="RTQ49726.1"/>
    </source>
</evidence>
<dbReference type="Gene3D" id="3.90.600.10">
    <property type="entry name" value="Phosphoribosylglycinamide synthetase, C-terminal domain"/>
    <property type="match status" value="1"/>
</dbReference>
<dbReference type="GO" id="GO:0005524">
    <property type="term" value="F:ATP binding"/>
    <property type="evidence" value="ECO:0007669"/>
    <property type="project" value="UniProtKB-UniRule"/>
</dbReference>
<evidence type="ECO:0000256" key="1">
    <source>
        <dbReference type="ARBA" id="ARBA00001936"/>
    </source>
</evidence>
<dbReference type="Proteomes" id="UP000282184">
    <property type="component" value="Unassembled WGS sequence"/>
</dbReference>
<dbReference type="PROSITE" id="PS00184">
    <property type="entry name" value="GARS"/>
    <property type="match status" value="1"/>
</dbReference>
<dbReference type="AlphaFoldDB" id="A0A3S0H561"/>
<dbReference type="InterPro" id="IPR013815">
    <property type="entry name" value="ATP_grasp_subdomain_1"/>
</dbReference>
<sequence length="455" mass="48161">MPPASASNLARCQPLFPTSTPRPLATPQTNIVLLGSGAREHALAWKMTQDGARVHVLPGNAGIPGSVPGISATDFPAIQQFCQEQQVKLIVVGPEAPLAAGVADYFEGSDIRVFGPRKAAAVLESSKVWSKDFMRRHGVATARAWTFRSDQLEQARAAAAELQGHAVLKYDGLAAGKGVWVCASEAEFDAALTEMQALAPVGHQWYSFLVEEKLTGPEISIIGLTDGKTMRLLSPSQDHKQLLAGDQGPNTGGMGAYCPVPFADDNVLALVREVIIEPTLRGLRTEGLPFLGFLYFGIMLTPTGPKLLEYNVRLGDPEAQVLLASMSSSLVELITAALDGRLAEVGVRQKPGAFVGVVLASGGYPAAQFPTGFAIEGIDAVAPATLVFQGGTKRDEAGQLVTSGGRVLTVVAGGPDLEVAVERAYAEIKKVTFQDAYYRTDIGQRPAPELVGQAY</sequence>
<evidence type="ECO:0000256" key="12">
    <source>
        <dbReference type="HAMAP-Rule" id="MF_00138"/>
    </source>
</evidence>
<evidence type="ECO:0000256" key="8">
    <source>
        <dbReference type="ARBA" id="ARBA00022840"/>
    </source>
</evidence>
<dbReference type="PANTHER" id="PTHR43472">
    <property type="entry name" value="PHOSPHORIBOSYLAMINE--GLYCINE LIGASE"/>
    <property type="match status" value="1"/>
</dbReference>
<dbReference type="NCBIfam" id="TIGR00877">
    <property type="entry name" value="purD"/>
    <property type="match status" value="1"/>
</dbReference>
<gene>
    <name evidence="12 16" type="primary">purD</name>
    <name evidence="16" type="ORF">EJV47_13015</name>
</gene>
<dbReference type="GO" id="GO:0004637">
    <property type="term" value="F:phosphoribosylamine-glycine ligase activity"/>
    <property type="evidence" value="ECO:0007669"/>
    <property type="project" value="UniProtKB-UniRule"/>
</dbReference>
<dbReference type="GO" id="GO:0046872">
    <property type="term" value="F:metal ion binding"/>
    <property type="evidence" value="ECO:0007669"/>
    <property type="project" value="InterPro"/>
</dbReference>
<dbReference type="Gene3D" id="3.40.50.20">
    <property type="match status" value="1"/>
</dbReference>
<dbReference type="InterPro" id="IPR011761">
    <property type="entry name" value="ATP-grasp"/>
</dbReference>
<comment type="cofactor">
    <cofactor evidence="2">
        <name>Mg(2+)</name>
        <dbReference type="ChEBI" id="CHEBI:18420"/>
    </cofactor>
</comment>
<dbReference type="InterPro" id="IPR011054">
    <property type="entry name" value="Rudment_hybrid_motif"/>
</dbReference>
<organism evidence="16 17">
    <name type="scientific">Hymenobacter gummosus</name>
    <dbReference type="NCBI Taxonomy" id="1776032"/>
    <lineage>
        <taxon>Bacteria</taxon>
        <taxon>Pseudomonadati</taxon>
        <taxon>Bacteroidota</taxon>
        <taxon>Cytophagia</taxon>
        <taxon>Cytophagales</taxon>
        <taxon>Hymenobacteraceae</taxon>
        <taxon>Hymenobacter</taxon>
    </lineage>
</organism>
<comment type="cofactor">
    <cofactor evidence="1">
        <name>Mn(2+)</name>
        <dbReference type="ChEBI" id="CHEBI:29035"/>
    </cofactor>
</comment>
<evidence type="ECO:0000259" key="15">
    <source>
        <dbReference type="PROSITE" id="PS50975"/>
    </source>
</evidence>
<dbReference type="Pfam" id="PF02844">
    <property type="entry name" value="GARS_N"/>
    <property type="match status" value="1"/>
</dbReference>
<evidence type="ECO:0000256" key="6">
    <source>
        <dbReference type="ARBA" id="ARBA00022741"/>
    </source>
</evidence>
<evidence type="ECO:0000256" key="2">
    <source>
        <dbReference type="ARBA" id="ARBA00001946"/>
    </source>
</evidence>
<dbReference type="PROSITE" id="PS50975">
    <property type="entry name" value="ATP_GRASP"/>
    <property type="match status" value="1"/>
</dbReference>
<keyword evidence="6 13" id="KW-0547">Nucleotide-binding</keyword>
<protein>
    <recommendedName>
        <fullName evidence="4 12">Phosphoribosylamine--glycine ligase</fullName>
        <ecNumber evidence="4 12">6.3.4.13</ecNumber>
    </recommendedName>
    <alternativeName>
        <fullName evidence="12">GARS</fullName>
    </alternativeName>
    <alternativeName>
        <fullName evidence="10 12">Glycinamide ribonucleotide synthetase</fullName>
    </alternativeName>
    <alternativeName>
        <fullName evidence="11 12">Phosphoribosylglycinamide synthetase</fullName>
    </alternativeName>
</protein>
<dbReference type="HAMAP" id="MF_00138">
    <property type="entry name" value="GARS"/>
    <property type="match status" value="1"/>
</dbReference>
<keyword evidence="8 13" id="KW-0067">ATP-binding</keyword>
<dbReference type="EC" id="6.3.4.13" evidence="4 12"/>
<evidence type="ECO:0000256" key="14">
    <source>
        <dbReference type="SAM" id="MobiDB-lite"/>
    </source>
</evidence>
<evidence type="ECO:0000256" key="10">
    <source>
        <dbReference type="ARBA" id="ARBA00042242"/>
    </source>
</evidence>
<dbReference type="SUPFAM" id="SSF56059">
    <property type="entry name" value="Glutathione synthetase ATP-binding domain-like"/>
    <property type="match status" value="1"/>
</dbReference>
<dbReference type="InterPro" id="IPR020559">
    <property type="entry name" value="PRibGlycinamide_synth_CS"/>
</dbReference>
<feature type="region of interest" description="Disordered" evidence="14">
    <location>
        <begin position="1"/>
        <end position="23"/>
    </location>
</feature>
<dbReference type="InterPro" id="IPR037123">
    <property type="entry name" value="PRibGlycinamide_synth_C_sf"/>
</dbReference>
<keyword evidence="7 12" id="KW-0658">Purine biosynthesis</keyword>
<keyword evidence="5 12" id="KW-0436">Ligase</keyword>
<keyword evidence="17" id="KW-1185">Reference proteome</keyword>
<dbReference type="GO" id="GO:0006189">
    <property type="term" value="P:'de novo' IMP biosynthetic process"/>
    <property type="evidence" value="ECO:0007669"/>
    <property type="project" value="UniProtKB-UniRule"/>
</dbReference>
<dbReference type="GO" id="GO:0009113">
    <property type="term" value="P:purine nucleobase biosynthetic process"/>
    <property type="evidence" value="ECO:0007669"/>
    <property type="project" value="InterPro"/>
</dbReference>
<evidence type="ECO:0000256" key="7">
    <source>
        <dbReference type="ARBA" id="ARBA00022755"/>
    </source>
</evidence>
<comment type="similarity">
    <text evidence="9 12">Belongs to the GARS family.</text>
</comment>
<dbReference type="OrthoDB" id="9807240at2"/>
<dbReference type="SMART" id="SM01210">
    <property type="entry name" value="GARS_C"/>
    <property type="match status" value="1"/>
</dbReference>
<dbReference type="EMBL" id="RXOF01000006">
    <property type="protein sequence ID" value="RTQ49726.1"/>
    <property type="molecule type" value="Genomic_DNA"/>
</dbReference>
<evidence type="ECO:0000256" key="9">
    <source>
        <dbReference type="ARBA" id="ARBA00038345"/>
    </source>
</evidence>
<comment type="catalytic activity">
    <reaction evidence="12">
        <text>5-phospho-beta-D-ribosylamine + glycine + ATP = N(1)-(5-phospho-beta-D-ribosyl)glycinamide + ADP + phosphate + H(+)</text>
        <dbReference type="Rhea" id="RHEA:17453"/>
        <dbReference type="ChEBI" id="CHEBI:15378"/>
        <dbReference type="ChEBI" id="CHEBI:30616"/>
        <dbReference type="ChEBI" id="CHEBI:43474"/>
        <dbReference type="ChEBI" id="CHEBI:57305"/>
        <dbReference type="ChEBI" id="CHEBI:58681"/>
        <dbReference type="ChEBI" id="CHEBI:143788"/>
        <dbReference type="ChEBI" id="CHEBI:456216"/>
        <dbReference type="EC" id="6.3.4.13"/>
    </reaction>
</comment>
<evidence type="ECO:0000313" key="17">
    <source>
        <dbReference type="Proteomes" id="UP000282184"/>
    </source>
</evidence>
<evidence type="ECO:0000256" key="13">
    <source>
        <dbReference type="PROSITE-ProRule" id="PRU00409"/>
    </source>
</evidence>
<comment type="caution">
    <text evidence="16">The sequence shown here is derived from an EMBL/GenBank/DDBJ whole genome shotgun (WGS) entry which is preliminary data.</text>
</comment>
<dbReference type="InterPro" id="IPR016185">
    <property type="entry name" value="PreATP-grasp_dom_sf"/>
</dbReference>
<dbReference type="Gene3D" id="3.30.1490.20">
    <property type="entry name" value="ATP-grasp fold, A domain"/>
    <property type="match status" value="1"/>
</dbReference>
<dbReference type="SMART" id="SM01209">
    <property type="entry name" value="GARS_A"/>
    <property type="match status" value="1"/>
</dbReference>
<evidence type="ECO:0000256" key="11">
    <source>
        <dbReference type="ARBA" id="ARBA00042864"/>
    </source>
</evidence>
<dbReference type="Pfam" id="PF02843">
    <property type="entry name" value="GARS_C"/>
    <property type="match status" value="1"/>
</dbReference>
<evidence type="ECO:0000256" key="3">
    <source>
        <dbReference type="ARBA" id="ARBA00005174"/>
    </source>
</evidence>
<dbReference type="SUPFAM" id="SSF52440">
    <property type="entry name" value="PreATP-grasp domain"/>
    <property type="match status" value="1"/>
</dbReference>
<name>A0A3S0H561_9BACT</name>
<dbReference type="PANTHER" id="PTHR43472:SF1">
    <property type="entry name" value="PHOSPHORIBOSYLAMINE--GLYCINE LIGASE, CHLOROPLASTIC"/>
    <property type="match status" value="1"/>
</dbReference>
<accession>A0A3S0H561</accession>
<dbReference type="InterPro" id="IPR020561">
    <property type="entry name" value="PRibGlycinamid_synth_ATP-grasp"/>
</dbReference>
<reference evidence="16 17" key="1">
    <citation type="submission" date="2018-12" db="EMBL/GenBank/DDBJ databases">
        <title>Hymenobacter gummosus sp. nov., isolated from a spring.</title>
        <authorList>
            <person name="Nie L."/>
        </authorList>
    </citation>
    <scope>NUCLEOTIDE SEQUENCE [LARGE SCALE GENOMIC DNA]</scope>
    <source>
        <strain evidence="16 17">KCTC 52166</strain>
    </source>
</reference>
<dbReference type="InterPro" id="IPR000115">
    <property type="entry name" value="PRibGlycinamide_synth"/>
</dbReference>
<dbReference type="InterPro" id="IPR020562">
    <property type="entry name" value="PRibGlycinamide_synth_N"/>
</dbReference>
<dbReference type="SUPFAM" id="SSF51246">
    <property type="entry name" value="Rudiment single hybrid motif"/>
    <property type="match status" value="1"/>
</dbReference>
<dbReference type="Gene3D" id="3.30.470.20">
    <property type="entry name" value="ATP-grasp fold, B domain"/>
    <property type="match status" value="1"/>
</dbReference>
<evidence type="ECO:0000256" key="4">
    <source>
        <dbReference type="ARBA" id="ARBA00013255"/>
    </source>
</evidence>
<dbReference type="Pfam" id="PF01071">
    <property type="entry name" value="GARS_A"/>
    <property type="match status" value="1"/>
</dbReference>
<feature type="domain" description="ATP-grasp" evidence="15">
    <location>
        <begin position="131"/>
        <end position="339"/>
    </location>
</feature>
<evidence type="ECO:0000256" key="5">
    <source>
        <dbReference type="ARBA" id="ARBA00022598"/>
    </source>
</evidence>
<dbReference type="UniPathway" id="UPA00074">
    <property type="reaction ID" value="UER00125"/>
</dbReference>